<proteinExistence type="predicted"/>
<evidence type="ECO:0000313" key="2">
    <source>
        <dbReference type="Proteomes" id="UP000182544"/>
    </source>
</evidence>
<reference evidence="1 2" key="1">
    <citation type="submission" date="2016-10" db="EMBL/GenBank/DDBJ databases">
        <authorList>
            <person name="de Groot N.N."/>
        </authorList>
    </citation>
    <scope>NUCLEOTIDE SEQUENCE [LARGE SCALE GENOMIC DNA]</scope>
    <source>
        <strain evidence="1 2">DSM 18180</strain>
    </source>
</reference>
<name>A0A1K2ILQ4_9FLAO</name>
<protein>
    <recommendedName>
        <fullName evidence="3">Lipoprotein</fullName>
    </recommendedName>
</protein>
<gene>
    <name evidence="1" type="ORF">SAMN05428642_103110</name>
</gene>
<dbReference type="STRING" id="369401.SAMN05428642_103110"/>
<dbReference type="OrthoDB" id="1186960at2"/>
<sequence>MTRNFLKLISILLVLTSCKTIDFNQVSQTKTTQQVVLGSIGSEKEFLLQTGFNNSAVPSYKSPIKLSVVIKPFTKHTHKTFLKAKAVQSANIIVRYVDSLPNKPTYTQLQIADKVELIKALNADENTQVKDYLSHNPKGQVLTGISLTLNKETLEAITGADAVFLVEQGYKTYAIQLYKNKVKTQTIYVNEGIVFEYQTSYCCWQENNKHQLDIVDLVSKYSGCPNNTYRSSKRAKMNINYYKL</sequence>
<accession>A0A1K2ILQ4</accession>
<evidence type="ECO:0000313" key="1">
    <source>
        <dbReference type="EMBL" id="SFZ93397.1"/>
    </source>
</evidence>
<keyword evidence="2" id="KW-1185">Reference proteome</keyword>
<evidence type="ECO:0008006" key="3">
    <source>
        <dbReference type="Google" id="ProtNLM"/>
    </source>
</evidence>
<dbReference type="AlphaFoldDB" id="A0A1K2ILQ4"/>
<dbReference type="EMBL" id="FPKV01000003">
    <property type="protein sequence ID" value="SFZ93397.1"/>
    <property type="molecule type" value="Genomic_DNA"/>
</dbReference>
<dbReference type="Proteomes" id="UP000182544">
    <property type="component" value="Unassembled WGS sequence"/>
</dbReference>
<organism evidence="1 2">
    <name type="scientific">Flaviramulus basaltis</name>
    <dbReference type="NCBI Taxonomy" id="369401"/>
    <lineage>
        <taxon>Bacteria</taxon>
        <taxon>Pseudomonadati</taxon>
        <taxon>Bacteroidota</taxon>
        <taxon>Flavobacteriia</taxon>
        <taxon>Flavobacteriales</taxon>
        <taxon>Flavobacteriaceae</taxon>
        <taxon>Flaviramulus</taxon>
    </lineage>
</organism>
<dbReference type="PROSITE" id="PS51257">
    <property type="entry name" value="PROKAR_LIPOPROTEIN"/>
    <property type="match status" value="1"/>
</dbReference>
<dbReference type="RefSeq" id="WP_072402758.1">
    <property type="nucleotide sequence ID" value="NZ_FPKV01000003.1"/>
</dbReference>